<accession>A0AAD5MU92</accession>
<protein>
    <submittedName>
        <fullName evidence="1">Uncharacterized protein</fullName>
    </submittedName>
</protein>
<keyword evidence="2" id="KW-1185">Reference proteome</keyword>
<comment type="caution">
    <text evidence="1">The sequence shown here is derived from an EMBL/GenBank/DDBJ whole genome shotgun (WGS) entry which is preliminary data.</text>
</comment>
<dbReference type="Proteomes" id="UP001196413">
    <property type="component" value="Unassembled WGS sequence"/>
</dbReference>
<gene>
    <name evidence="1" type="ORF">KIN20_024894</name>
</gene>
<dbReference type="EMBL" id="JAHQIW010005049">
    <property type="protein sequence ID" value="KAJ1364740.1"/>
    <property type="molecule type" value="Genomic_DNA"/>
</dbReference>
<dbReference type="AlphaFoldDB" id="A0AAD5MU92"/>
<organism evidence="1 2">
    <name type="scientific">Parelaphostrongylus tenuis</name>
    <name type="common">Meningeal worm</name>
    <dbReference type="NCBI Taxonomy" id="148309"/>
    <lineage>
        <taxon>Eukaryota</taxon>
        <taxon>Metazoa</taxon>
        <taxon>Ecdysozoa</taxon>
        <taxon>Nematoda</taxon>
        <taxon>Chromadorea</taxon>
        <taxon>Rhabditida</taxon>
        <taxon>Rhabditina</taxon>
        <taxon>Rhabditomorpha</taxon>
        <taxon>Strongyloidea</taxon>
        <taxon>Metastrongylidae</taxon>
        <taxon>Parelaphostrongylus</taxon>
    </lineage>
</organism>
<sequence>MSAGEQTKKNLPSCLHSYPLPLAFPGILRQLCSCYPEQVCWLPLTTLCPDQISISSNYYSVTASKRLQTSNAKTETSLLPTCFRLVSFSPMGLISPPHDLLRHSSNTFKQKFESSTPEGDERNNEWKKTVLLLQDVRQM</sequence>
<evidence type="ECO:0000313" key="2">
    <source>
        <dbReference type="Proteomes" id="UP001196413"/>
    </source>
</evidence>
<name>A0AAD5MU92_PARTN</name>
<proteinExistence type="predicted"/>
<evidence type="ECO:0000313" key="1">
    <source>
        <dbReference type="EMBL" id="KAJ1364740.1"/>
    </source>
</evidence>
<reference evidence="1" key="1">
    <citation type="submission" date="2021-06" db="EMBL/GenBank/DDBJ databases">
        <title>Parelaphostrongylus tenuis whole genome reference sequence.</title>
        <authorList>
            <person name="Garwood T.J."/>
            <person name="Larsen P.A."/>
            <person name="Fountain-Jones N.M."/>
            <person name="Garbe J.R."/>
            <person name="Macchietto M.G."/>
            <person name="Kania S.A."/>
            <person name="Gerhold R.W."/>
            <person name="Richards J.E."/>
            <person name="Wolf T.M."/>
        </authorList>
    </citation>
    <scope>NUCLEOTIDE SEQUENCE</scope>
    <source>
        <strain evidence="1">MNPRO001-30</strain>
        <tissue evidence="1">Meninges</tissue>
    </source>
</reference>